<keyword evidence="3" id="KW-0804">Transcription</keyword>
<dbReference type="Pfam" id="PF12833">
    <property type="entry name" value="HTH_18"/>
    <property type="match status" value="1"/>
</dbReference>
<evidence type="ECO:0000313" key="6">
    <source>
        <dbReference type="Proteomes" id="UP000252884"/>
    </source>
</evidence>
<dbReference type="PANTHER" id="PTHR46796">
    <property type="entry name" value="HTH-TYPE TRANSCRIPTIONAL ACTIVATOR RHAS-RELATED"/>
    <property type="match status" value="1"/>
</dbReference>
<dbReference type="InterPro" id="IPR009057">
    <property type="entry name" value="Homeodomain-like_sf"/>
</dbReference>
<comment type="caution">
    <text evidence="5">The sequence shown here is derived from an EMBL/GenBank/DDBJ whole genome shotgun (WGS) entry which is preliminary data.</text>
</comment>
<dbReference type="GO" id="GO:0003700">
    <property type="term" value="F:DNA-binding transcription factor activity"/>
    <property type="evidence" value="ECO:0007669"/>
    <property type="project" value="InterPro"/>
</dbReference>
<evidence type="ECO:0000259" key="4">
    <source>
        <dbReference type="PROSITE" id="PS01124"/>
    </source>
</evidence>
<dbReference type="AlphaFoldDB" id="A0A368XKG0"/>
<dbReference type="PROSITE" id="PS00041">
    <property type="entry name" value="HTH_ARAC_FAMILY_1"/>
    <property type="match status" value="1"/>
</dbReference>
<organism evidence="5 6">
    <name type="scientific">Pseudorhodoferax soli</name>
    <dbReference type="NCBI Taxonomy" id="545864"/>
    <lineage>
        <taxon>Bacteria</taxon>
        <taxon>Pseudomonadati</taxon>
        <taxon>Pseudomonadota</taxon>
        <taxon>Betaproteobacteria</taxon>
        <taxon>Burkholderiales</taxon>
        <taxon>Comamonadaceae</taxon>
    </lineage>
</organism>
<name>A0A368XKG0_9BURK</name>
<dbReference type="PANTHER" id="PTHR46796:SF6">
    <property type="entry name" value="ARAC SUBFAMILY"/>
    <property type="match status" value="1"/>
</dbReference>
<evidence type="ECO:0000256" key="3">
    <source>
        <dbReference type="ARBA" id="ARBA00023163"/>
    </source>
</evidence>
<dbReference type="SUPFAM" id="SSF46689">
    <property type="entry name" value="Homeodomain-like"/>
    <property type="match status" value="2"/>
</dbReference>
<gene>
    <name evidence="5" type="ORF">DES41_109251</name>
</gene>
<dbReference type="Proteomes" id="UP000252884">
    <property type="component" value="Unassembled WGS sequence"/>
</dbReference>
<keyword evidence="1" id="KW-0805">Transcription regulation</keyword>
<dbReference type="GO" id="GO:0043565">
    <property type="term" value="F:sequence-specific DNA binding"/>
    <property type="evidence" value="ECO:0007669"/>
    <property type="project" value="InterPro"/>
</dbReference>
<dbReference type="InterPro" id="IPR050204">
    <property type="entry name" value="AraC_XylS_family_regulators"/>
</dbReference>
<dbReference type="RefSeq" id="WP_245965909.1">
    <property type="nucleotide sequence ID" value="NZ_QPJK01000009.1"/>
</dbReference>
<sequence>MLDAAIDPQRWRALEQAYVDQAAQAVPGAVRRSSQGRPWHGLVVWEQASPVQDLYVPPTGQHCIVIRRGPPTRLLQQHGAAAADTVWHTGQAVLVPAGTPTFWRSELPRDNLHIDLSPQWLERAGGDTGAAARRLHSSFGTADPLLRSLSEVLRTSLDSNTSLQAGFGDAMAMGLAVHLLEHYSHADAGRRPVAPLSARQLRQVTDLVESRLDAPWPLETLAAALGLSPFHFARCFKASCGQSPHQFVTARRMQHARQLLLTGRQSVLEIAQETGYASAAHFAQVFRRHWGCTPSSLRRCA</sequence>
<keyword evidence="2" id="KW-0238">DNA-binding</keyword>
<protein>
    <submittedName>
        <fullName evidence="5">AraC family transcriptional regulator</fullName>
    </submittedName>
</protein>
<dbReference type="PRINTS" id="PR00032">
    <property type="entry name" value="HTHARAC"/>
</dbReference>
<dbReference type="Gene3D" id="1.10.10.60">
    <property type="entry name" value="Homeodomain-like"/>
    <property type="match status" value="2"/>
</dbReference>
<dbReference type="PROSITE" id="PS01124">
    <property type="entry name" value="HTH_ARAC_FAMILY_2"/>
    <property type="match status" value="1"/>
</dbReference>
<evidence type="ECO:0000256" key="1">
    <source>
        <dbReference type="ARBA" id="ARBA00023015"/>
    </source>
</evidence>
<evidence type="ECO:0000256" key="2">
    <source>
        <dbReference type="ARBA" id="ARBA00023125"/>
    </source>
</evidence>
<proteinExistence type="predicted"/>
<dbReference type="EMBL" id="QPJK01000009">
    <property type="protein sequence ID" value="RCW67528.1"/>
    <property type="molecule type" value="Genomic_DNA"/>
</dbReference>
<feature type="domain" description="HTH araC/xylS-type" evidence="4">
    <location>
        <begin position="202"/>
        <end position="300"/>
    </location>
</feature>
<keyword evidence="6" id="KW-1185">Reference proteome</keyword>
<dbReference type="SMART" id="SM00342">
    <property type="entry name" value="HTH_ARAC"/>
    <property type="match status" value="1"/>
</dbReference>
<evidence type="ECO:0000313" key="5">
    <source>
        <dbReference type="EMBL" id="RCW67528.1"/>
    </source>
</evidence>
<dbReference type="InterPro" id="IPR018062">
    <property type="entry name" value="HTH_AraC-typ_CS"/>
</dbReference>
<dbReference type="InterPro" id="IPR018060">
    <property type="entry name" value="HTH_AraC"/>
</dbReference>
<accession>A0A368XKG0</accession>
<dbReference type="InterPro" id="IPR020449">
    <property type="entry name" value="Tscrpt_reg_AraC-type_HTH"/>
</dbReference>
<reference evidence="5 6" key="1">
    <citation type="submission" date="2018-07" db="EMBL/GenBank/DDBJ databases">
        <title>Genomic Encyclopedia of Type Strains, Phase IV (KMG-IV): sequencing the most valuable type-strain genomes for metagenomic binning, comparative biology and taxonomic classification.</title>
        <authorList>
            <person name="Goeker M."/>
        </authorList>
    </citation>
    <scope>NUCLEOTIDE SEQUENCE [LARGE SCALE GENOMIC DNA]</scope>
    <source>
        <strain evidence="5 6">DSM 21634</strain>
    </source>
</reference>